<evidence type="ECO:0000313" key="3">
    <source>
        <dbReference type="Proteomes" id="UP000185221"/>
    </source>
</evidence>
<organism evidence="2 3">
    <name type="scientific">Algoriphagus halophilus</name>
    <dbReference type="NCBI Taxonomy" id="226505"/>
    <lineage>
        <taxon>Bacteria</taxon>
        <taxon>Pseudomonadati</taxon>
        <taxon>Bacteroidota</taxon>
        <taxon>Cytophagia</taxon>
        <taxon>Cytophagales</taxon>
        <taxon>Cyclobacteriaceae</taxon>
        <taxon>Algoriphagus</taxon>
    </lineage>
</organism>
<accession>A0A1N6D9E4</accession>
<dbReference type="AlphaFoldDB" id="A0A1N6D9E4"/>
<feature type="chain" id="PRO_5012207212" evidence="1">
    <location>
        <begin position="19"/>
        <end position="202"/>
    </location>
</feature>
<keyword evidence="1" id="KW-0732">Signal</keyword>
<evidence type="ECO:0000313" key="2">
    <source>
        <dbReference type="EMBL" id="SIN67422.1"/>
    </source>
</evidence>
<dbReference type="STRING" id="226505.SAMN05444394_0539"/>
<dbReference type="RefSeq" id="WP_074223284.1">
    <property type="nucleotide sequence ID" value="NZ_FSRC01000001.1"/>
</dbReference>
<reference evidence="3" key="1">
    <citation type="submission" date="2016-11" db="EMBL/GenBank/DDBJ databases">
        <authorList>
            <person name="Varghese N."/>
            <person name="Submissions S."/>
        </authorList>
    </citation>
    <scope>NUCLEOTIDE SEQUENCE [LARGE SCALE GENOMIC DNA]</scope>
    <source>
        <strain evidence="3">DSM 15292</strain>
    </source>
</reference>
<name>A0A1N6D9E4_9BACT</name>
<proteinExistence type="predicted"/>
<feature type="signal peptide" evidence="1">
    <location>
        <begin position="1"/>
        <end position="18"/>
    </location>
</feature>
<dbReference type="EMBL" id="FSRC01000001">
    <property type="protein sequence ID" value="SIN67422.1"/>
    <property type="molecule type" value="Genomic_DNA"/>
</dbReference>
<protein>
    <submittedName>
        <fullName evidence="2">Uncharacterized protein</fullName>
    </submittedName>
</protein>
<evidence type="ECO:0000256" key="1">
    <source>
        <dbReference type="SAM" id="SignalP"/>
    </source>
</evidence>
<keyword evidence="3" id="KW-1185">Reference proteome</keyword>
<dbReference type="OrthoDB" id="823362at2"/>
<sequence>MKYFLFLILLLASWTSQAQTRYRDELGRSVSKDEFQNKILNGPYFGVPSEDPEVMMLIYRMPFGKVEPGPFYEKLGKSEELKEGKSLIVIFYPGKDECNSTGDNANDRRYFQKTHDYLMKVAAKRNASEPDYIFKNSHGLEKYQGIISWMPDPDGVFEQEFFKFPYPCRSFVVIHPSGEYRSILGEFPNNQVDQALKILNKN</sequence>
<gene>
    <name evidence="2" type="ORF">SAMN05444394_0539</name>
</gene>
<dbReference type="Proteomes" id="UP000185221">
    <property type="component" value="Unassembled WGS sequence"/>
</dbReference>